<organism evidence="11 12">
    <name type="scientific">Salinicoccus bachuensis</name>
    <dbReference type="NCBI Taxonomy" id="3136731"/>
    <lineage>
        <taxon>Bacteria</taxon>
        <taxon>Bacillati</taxon>
        <taxon>Bacillota</taxon>
        <taxon>Bacilli</taxon>
        <taxon>Bacillales</taxon>
        <taxon>Staphylococcaceae</taxon>
        <taxon>Salinicoccus</taxon>
    </lineage>
</organism>
<dbReference type="Pfam" id="PF04290">
    <property type="entry name" value="DctQ"/>
    <property type="match status" value="1"/>
</dbReference>
<dbReference type="InterPro" id="IPR007387">
    <property type="entry name" value="TRAP_DctQ"/>
</dbReference>
<evidence type="ECO:0000256" key="4">
    <source>
        <dbReference type="ARBA" id="ARBA00022519"/>
    </source>
</evidence>
<dbReference type="Proteomes" id="UP001455384">
    <property type="component" value="Chromosome"/>
</dbReference>
<comment type="subcellular location">
    <subcellularLocation>
        <location evidence="1">Cell inner membrane</location>
        <topology evidence="1">Multi-pass membrane protein</topology>
    </subcellularLocation>
</comment>
<evidence type="ECO:0000256" key="5">
    <source>
        <dbReference type="ARBA" id="ARBA00022692"/>
    </source>
</evidence>
<dbReference type="InterPro" id="IPR055348">
    <property type="entry name" value="DctQ"/>
</dbReference>
<keyword evidence="3" id="KW-1003">Cell membrane</keyword>
<evidence type="ECO:0000259" key="10">
    <source>
        <dbReference type="Pfam" id="PF04290"/>
    </source>
</evidence>
<feature type="transmembrane region" description="Helical" evidence="9">
    <location>
        <begin position="86"/>
        <end position="107"/>
    </location>
</feature>
<gene>
    <name evidence="11" type="ORF">RQP18_11745</name>
</gene>
<evidence type="ECO:0000313" key="12">
    <source>
        <dbReference type="Proteomes" id="UP001455384"/>
    </source>
</evidence>
<dbReference type="PANTHER" id="PTHR35011:SF2">
    <property type="entry name" value="2,3-DIKETO-L-GULONATE TRAP TRANSPORTER SMALL PERMEASE PROTEIN YIAM"/>
    <property type="match status" value="1"/>
</dbReference>
<protein>
    <submittedName>
        <fullName evidence="11">TRAP transporter small permease</fullName>
    </submittedName>
</protein>
<feature type="transmembrane region" description="Helical" evidence="9">
    <location>
        <begin position="48"/>
        <end position="65"/>
    </location>
</feature>
<keyword evidence="12" id="KW-1185">Reference proteome</keyword>
<feature type="transmembrane region" description="Helical" evidence="9">
    <location>
        <begin position="12"/>
        <end position="36"/>
    </location>
</feature>
<dbReference type="RefSeq" id="WP_342387881.1">
    <property type="nucleotide sequence ID" value="NZ_CP138333.2"/>
</dbReference>
<keyword evidence="2" id="KW-0813">Transport</keyword>
<evidence type="ECO:0000256" key="3">
    <source>
        <dbReference type="ARBA" id="ARBA00022475"/>
    </source>
</evidence>
<accession>A0ABZ3CHL7</accession>
<evidence type="ECO:0000256" key="6">
    <source>
        <dbReference type="ARBA" id="ARBA00022989"/>
    </source>
</evidence>
<keyword evidence="7 9" id="KW-0472">Membrane</keyword>
<evidence type="ECO:0000256" key="2">
    <source>
        <dbReference type="ARBA" id="ARBA00022448"/>
    </source>
</evidence>
<sequence>MMKVLKWLDEHFEEYILIALSIFTVVVIFSQVVMRYVFNSSLSWSEEIARYGFIWLIYIGVSYGVKRRKHLRVDAITMLFEEKGTAVIKMIANILFLIFALVVAYYGVDIVTKITRESAALQIPMEYVYASLAFGMVLTSIRLVQNIILDYRAIQDAGRKNESNESRGRTP</sequence>
<keyword evidence="5 9" id="KW-0812">Transmembrane</keyword>
<evidence type="ECO:0000256" key="7">
    <source>
        <dbReference type="ARBA" id="ARBA00023136"/>
    </source>
</evidence>
<keyword evidence="6 9" id="KW-1133">Transmembrane helix</keyword>
<dbReference type="PANTHER" id="PTHR35011">
    <property type="entry name" value="2,3-DIKETO-L-GULONATE TRAP TRANSPORTER SMALL PERMEASE PROTEIN YIAM"/>
    <property type="match status" value="1"/>
</dbReference>
<evidence type="ECO:0000256" key="8">
    <source>
        <dbReference type="ARBA" id="ARBA00038436"/>
    </source>
</evidence>
<reference evidence="12" key="1">
    <citation type="submission" date="2023-10" db="EMBL/GenBank/DDBJ databases">
        <title>Genome analysis and identification of Salinococcus sp. Bachu38 nov., a PGPR from the rhizosphere of Tamarix.</title>
        <authorList>
            <person name="Liang Z."/>
            <person name="Zhang X."/>
            <person name="Jia J."/>
            <person name="Chen X."/>
            <person name="Wang Y."/>
            <person name="Wang Q."/>
            <person name="Wang R."/>
        </authorList>
    </citation>
    <scope>NUCLEOTIDE SEQUENCE [LARGE SCALE GENOMIC DNA]</scope>
    <source>
        <strain evidence="12">Bachu38</strain>
    </source>
</reference>
<name>A0ABZ3CHL7_9STAP</name>
<dbReference type="EMBL" id="CP138333">
    <property type="protein sequence ID" value="WZX29318.1"/>
    <property type="molecule type" value="Genomic_DNA"/>
</dbReference>
<evidence type="ECO:0000256" key="9">
    <source>
        <dbReference type="SAM" id="Phobius"/>
    </source>
</evidence>
<keyword evidence="4" id="KW-0997">Cell inner membrane</keyword>
<feature type="transmembrane region" description="Helical" evidence="9">
    <location>
        <begin position="127"/>
        <end position="144"/>
    </location>
</feature>
<evidence type="ECO:0000256" key="1">
    <source>
        <dbReference type="ARBA" id="ARBA00004429"/>
    </source>
</evidence>
<proteinExistence type="inferred from homology"/>
<feature type="domain" description="Tripartite ATP-independent periplasmic transporters DctQ component" evidence="10">
    <location>
        <begin position="25"/>
        <end position="151"/>
    </location>
</feature>
<evidence type="ECO:0000313" key="11">
    <source>
        <dbReference type="EMBL" id="WZX29318.1"/>
    </source>
</evidence>
<comment type="similarity">
    <text evidence="8">Belongs to the TRAP transporter small permease family.</text>
</comment>